<name>A0A2D2AWL1_9CAUL</name>
<accession>A0A2D2AWL1</accession>
<reference evidence="3 4" key="1">
    <citation type="submission" date="2017-10" db="EMBL/GenBank/DDBJ databases">
        <title>Genome sequence of Caulobacter mirabilis FWC38.</title>
        <authorList>
            <person name="Fiebig A."/>
            <person name="Crosson S."/>
        </authorList>
    </citation>
    <scope>NUCLEOTIDE SEQUENCE [LARGE SCALE GENOMIC DNA]</scope>
    <source>
        <strain evidence="3 4">FWC 38</strain>
    </source>
</reference>
<evidence type="ECO:0000313" key="3">
    <source>
        <dbReference type="EMBL" id="ATQ42365.1"/>
    </source>
</evidence>
<dbReference type="GO" id="GO:0000160">
    <property type="term" value="P:phosphorelay signal transduction system"/>
    <property type="evidence" value="ECO:0007669"/>
    <property type="project" value="UniProtKB-KW"/>
</dbReference>
<organism evidence="3 4">
    <name type="scientific">Caulobacter mirabilis</name>
    <dbReference type="NCBI Taxonomy" id="69666"/>
    <lineage>
        <taxon>Bacteria</taxon>
        <taxon>Pseudomonadati</taxon>
        <taxon>Pseudomonadota</taxon>
        <taxon>Alphaproteobacteria</taxon>
        <taxon>Caulobacterales</taxon>
        <taxon>Caulobacteraceae</taxon>
        <taxon>Caulobacter</taxon>
    </lineage>
</organism>
<dbReference type="OrthoDB" id="7173540at2"/>
<dbReference type="RefSeq" id="WP_099621622.1">
    <property type="nucleotide sequence ID" value="NZ_CP024201.1"/>
</dbReference>
<dbReference type="SUPFAM" id="SSF47226">
    <property type="entry name" value="Histidine-containing phosphotransfer domain, HPT domain"/>
    <property type="match status" value="1"/>
</dbReference>
<dbReference type="AlphaFoldDB" id="A0A2D2AWL1"/>
<dbReference type="InterPro" id="IPR036641">
    <property type="entry name" value="HPT_dom_sf"/>
</dbReference>
<proteinExistence type="predicted"/>
<sequence>MARRDITGAVDFPYLEAFAAGDTGVIDEVLGLFQEQAQLWSPLLDSESEGWRDAAHTVKGAARGIGAHALAEACERAEAQGPHALPDVHAALDAALFDIAAYRHEAALRSLRG</sequence>
<evidence type="ECO:0000313" key="4">
    <source>
        <dbReference type="Proteomes" id="UP000228945"/>
    </source>
</evidence>
<dbReference type="EMBL" id="CP024201">
    <property type="protein sequence ID" value="ATQ42365.1"/>
    <property type="molecule type" value="Genomic_DNA"/>
</dbReference>
<dbReference type="GO" id="GO:0004672">
    <property type="term" value="F:protein kinase activity"/>
    <property type="evidence" value="ECO:0007669"/>
    <property type="project" value="UniProtKB-ARBA"/>
</dbReference>
<feature type="domain" description="HPt" evidence="2">
    <location>
        <begin position="47"/>
        <end position="96"/>
    </location>
</feature>
<dbReference type="InterPro" id="IPR008207">
    <property type="entry name" value="Sig_transdc_His_kin_Hpt_dom"/>
</dbReference>
<dbReference type="Pfam" id="PF01627">
    <property type="entry name" value="Hpt"/>
    <property type="match status" value="1"/>
</dbReference>
<gene>
    <name evidence="3" type="ORF">CSW64_08035</name>
</gene>
<evidence type="ECO:0000259" key="2">
    <source>
        <dbReference type="Pfam" id="PF01627"/>
    </source>
</evidence>
<dbReference type="KEGG" id="cmb:CSW64_08035"/>
<dbReference type="Gene3D" id="1.20.120.160">
    <property type="entry name" value="HPT domain"/>
    <property type="match status" value="1"/>
</dbReference>
<evidence type="ECO:0000256" key="1">
    <source>
        <dbReference type="ARBA" id="ARBA00023012"/>
    </source>
</evidence>
<keyword evidence="1" id="KW-0902">Two-component regulatory system</keyword>
<protein>
    <submittedName>
        <fullName evidence="3">Hpt domain-containing protein</fullName>
    </submittedName>
</protein>
<dbReference type="Proteomes" id="UP000228945">
    <property type="component" value="Chromosome"/>
</dbReference>
<keyword evidence="4" id="KW-1185">Reference proteome</keyword>